<evidence type="ECO:0000313" key="7">
    <source>
        <dbReference type="EMBL" id="MDQ0472527.1"/>
    </source>
</evidence>
<feature type="domain" description="Tim44-like" evidence="6">
    <location>
        <begin position="89"/>
        <end position="235"/>
    </location>
</feature>
<evidence type="ECO:0000256" key="4">
    <source>
        <dbReference type="ARBA" id="ARBA00023136"/>
    </source>
</evidence>
<protein>
    <submittedName>
        <fullName evidence="7">Lipid-binding transport protein (Tim44 family)</fullName>
    </submittedName>
</protein>
<dbReference type="PIRSF" id="PIRSF031890">
    <property type="entry name" value="UCP031890_transporter_Tim44"/>
    <property type="match status" value="1"/>
</dbReference>
<dbReference type="InterPro" id="IPR016985">
    <property type="entry name" value="UCP031890_Tim44-rel"/>
</dbReference>
<accession>A0ABU0JE18</accession>
<dbReference type="SMART" id="SM00978">
    <property type="entry name" value="Tim44"/>
    <property type="match status" value="1"/>
</dbReference>
<keyword evidence="4" id="KW-0472">Membrane</keyword>
<dbReference type="InterPro" id="IPR007379">
    <property type="entry name" value="Tim44-like_dom"/>
</dbReference>
<feature type="region of interest" description="Disordered" evidence="5">
    <location>
        <begin position="30"/>
        <end position="74"/>
    </location>
</feature>
<sequence>MGFDLYTLIFLALAVFIFFRLRSVLGQRTGNERPPMDRFRRETSEETPPPPESGKVIPLPARAPEERPPVESGPAEFRWKGVAEEGSELAAGLDAILAADPGFDPKVFTTGAKAAYEMIVNAFNAGDRKTLKNLLSREVYDSFVQAVGEREGRGEAVQSSFVSLDRADITAASMKGRVAHVTVRFASQMISATKDRGGAVVDGSLDKITEVTDLWTFARDTGVNDPNWRLVATEDA</sequence>
<feature type="compositionally biased region" description="Basic and acidic residues" evidence="5">
    <location>
        <begin position="30"/>
        <end position="44"/>
    </location>
</feature>
<evidence type="ECO:0000256" key="1">
    <source>
        <dbReference type="ARBA" id="ARBA00004370"/>
    </source>
</evidence>
<dbReference type="PANTHER" id="PTHR10721:SF1">
    <property type="entry name" value="MITOCHONDRIAL IMPORT INNER MEMBRANE TRANSLOCASE SUBUNIT TIM44"/>
    <property type="match status" value="1"/>
</dbReference>
<dbReference type="RefSeq" id="WP_307279471.1">
    <property type="nucleotide sequence ID" value="NZ_JAUSVX010000012.1"/>
</dbReference>
<dbReference type="PANTHER" id="PTHR10721">
    <property type="entry name" value="MITOCHONDRIAL IMPORT INNER MEMBRANE TRANSLOCASE SUBUNIT TIM44"/>
    <property type="match status" value="1"/>
</dbReference>
<evidence type="ECO:0000256" key="5">
    <source>
        <dbReference type="SAM" id="MobiDB-lite"/>
    </source>
</evidence>
<keyword evidence="8" id="KW-1185">Reference proteome</keyword>
<dbReference type="InterPro" id="IPR039544">
    <property type="entry name" value="Tim44-like"/>
</dbReference>
<gene>
    <name evidence="7" type="ORF">QO011_005556</name>
</gene>
<dbReference type="SUPFAM" id="SSF54427">
    <property type="entry name" value="NTF2-like"/>
    <property type="match status" value="1"/>
</dbReference>
<comment type="subcellular location">
    <subcellularLocation>
        <location evidence="1">Membrane</location>
    </subcellularLocation>
</comment>
<evidence type="ECO:0000256" key="3">
    <source>
        <dbReference type="ARBA" id="ARBA00022946"/>
    </source>
</evidence>
<name>A0ABU0JE18_9HYPH</name>
<comment type="caution">
    <text evidence="7">The sequence shown here is derived from an EMBL/GenBank/DDBJ whole genome shotgun (WGS) entry which is preliminary data.</text>
</comment>
<dbReference type="Gene3D" id="3.10.450.240">
    <property type="match status" value="1"/>
</dbReference>
<evidence type="ECO:0000256" key="2">
    <source>
        <dbReference type="ARBA" id="ARBA00009597"/>
    </source>
</evidence>
<dbReference type="Pfam" id="PF04280">
    <property type="entry name" value="Tim44"/>
    <property type="match status" value="1"/>
</dbReference>
<proteinExistence type="inferred from homology"/>
<dbReference type="EMBL" id="JAUSVX010000012">
    <property type="protein sequence ID" value="MDQ0472527.1"/>
    <property type="molecule type" value="Genomic_DNA"/>
</dbReference>
<comment type="similarity">
    <text evidence="2">Belongs to the Tim44 family.</text>
</comment>
<reference evidence="7 8" key="1">
    <citation type="submission" date="2023-07" db="EMBL/GenBank/DDBJ databases">
        <title>Genomic Encyclopedia of Type Strains, Phase IV (KMG-IV): sequencing the most valuable type-strain genomes for metagenomic binning, comparative biology and taxonomic classification.</title>
        <authorList>
            <person name="Goeker M."/>
        </authorList>
    </citation>
    <scope>NUCLEOTIDE SEQUENCE [LARGE SCALE GENOMIC DNA]</scope>
    <source>
        <strain evidence="7 8">DSM 19619</strain>
    </source>
</reference>
<organism evidence="7 8">
    <name type="scientific">Labrys wisconsinensis</name>
    <dbReference type="NCBI Taxonomy" id="425677"/>
    <lineage>
        <taxon>Bacteria</taxon>
        <taxon>Pseudomonadati</taxon>
        <taxon>Pseudomonadota</taxon>
        <taxon>Alphaproteobacteria</taxon>
        <taxon>Hyphomicrobiales</taxon>
        <taxon>Xanthobacteraceae</taxon>
        <taxon>Labrys</taxon>
    </lineage>
</organism>
<dbReference type="Proteomes" id="UP001242480">
    <property type="component" value="Unassembled WGS sequence"/>
</dbReference>
<keyword evidence="3" id="KW-0809">Transit peptide</keyword>
<dbReference type="InterPro" id="IPR032710">
    <property type="entry name" value="NTF2-like_dom_sf"/>
</dbReference>
<dbReference type="NCBIfam" id="NF033779">
    <property type="entry name" value="Tim44_TimA_adap"/>
    <property type="match status" value="1"/>
</dbReference>
<evidence type="ECO:0000259" key="6">
    <source>
        <dbReference type="SMART" id="SM00978"/>
    </source>
</evidence>
<evidence type="ECO:0000313" key="8">
    <source>
        <dbReference type="Proteomes" id="UP001242480"/>
    </source>
</evidence>